<dbReference type="EMBL" id="CP150886">
    <property type="protein sequence ID" value="WZB88367.1"/>
    <property type="molecule type" value="Genomic_DNA"/>
</dbReference>
<dbReference type="Gene3D" id="2.40.50.100">
    <property type="match status" value="1"/>
</dbReference>
<evidence type="ECO:0000256" key="2">
    <source>
        <dbReference type="ARBA" id="ARBA00009477"/>
    </source>
</evidence>
<evidence type="ECO:0000256" key="5">
    <source>
        <dbReference type="ARBA" id="ARBA00023136"/>
    </source>
</evidence>
<feature type="coiled-coil region" evidence="6">
    <location>
        <begin position="177"/>
        <end position="331"/>
    </location>
</feature>
<reference evidence="9 10" key="1">
    <citation type="submission" date="2024-04" db="EMBL/GenBank/DDBJ databases">
        <title>Okeanomitos corallinicola gen. &amp; sp. nov. (Nostocales, Cyanobacteria), a new toxic marine heterocyst-forming cyanobacterium from a coral reef.</title>
        <authorList>
            <person name="Li H."/>
            <person name="Li R."/>
            <person name="Kang J."/>
            <person name="Hii K.S."/>
            <person name="Mohamed H.F."/>
            <person name="Xu X."/>
            <person name="Luo Z."/>
        </authorList>
    </citation>
    <scope>NUCLEOTIDE SEQUENCE [LARGE SCALE GENOMIC DNA]</scope>
    <source>
        <strain evidence="9 10">TIOX110</strain>
    </source>
</reference>
<feature type="domain" description="AprE-like beta-barrel" evidence="8">
    <location>
        <begin position="388"/>
        <end position="480"/>
    </location>
</feature>
<feature type="transmembrane region" description="Helical" evidence="7">
    <location>
        <begin position="38"/>
        <end position="60"/>
    </location>
</feature>
<comment type="similarity">
    <text evidence="2">Belongs to the membrane fusion protein (MFP) (TC 8.A.1) family.</text>
</comment>
<dbReference type="SUPFAM" id="SSF111369">
    <property type="entry name" value="HlyD-like secretion proteins"/>
    <property type="match status" value="1"/>
</dbReference>
<keyword evidence="3 7" id="KW-0812">Transmembrane</keyword>
<evidence type="ECO:0000256" key="3">
    <source>
        <dbReference type="ARBA" id="ARBA00022692"/>
    </source>
</evidence>
<keyword evidence="6" id="KW-0175">Coiled coil</keyword>
<evidence type="ECO:0000256" key="1">
    <source>
        <dbReference type="ARBA" id="ARBA00004167"/>
    </source>
</evidence>
<evidence type="ECO:0000256" key="7">
    <source>
        <dbReference type="SAM" id="Phobius"/>
    </source>
</evidence>
<accession>A0ABZ2USI6</accession>
<dbReference type="PANTHER" id="PTHR30386:SF26">
    <property type="entry name" value="TRANSPORT PROTEIN COMB"/>
    <property type="match status" value="1"/>
</dbReference>
<name>A0ABZ2USI6_9CYAN</name>
<proteinExistence type="inferred from homology"/>
<dbReference type="Proteomes" id="UP001483337">
    <property type="component" value="Chromosome"/>
</dbReference>
<gene>
    <name evidence="9" type="ORF">WJM97_01320</name>
</gene>
<evidence type="ECO:0000259" key="8">
    <source>
        <dbReference type="Pfam" id="PF26002"/>
    </source>
</evidence>
<dbReference type="RefSeq" id="WP_353931275.1">
    <property type="nucleotide sequence ID" value="NZ_CP150886.1"/>
</dbReference>
<dbReference type="Gene3D" id="2.40.30.170">
    <property type="match status" value="1"/>
</dbReference>
<keyword evidence="5 7" id="KW-0472">Membrane</keyword>
<evidence type="ECO:0000313" key="9">
    <source>
        <dbReference type="EMBL" id="WZB88367.1"/>
    </source>
</evidence>
<organism evidence="9 10">
    <name type="scientific">Okeanomitos corallinicola TIOX110</name>
    <dbReference type="NCBI Taxonomy" id="3133117"/>
    <lineage>
        <taxon>Bacteria</taxon>
        <taxon>Bacillati</taxon>
        <taxon>Cyanobacteriota</taxon>
        <taxon>Cyanophyceae</taxon>
        <taxon>Nostocales</taxon>
        <taxon>Aphanizomenonaceae</taxon>
        <taxon>Okeanomitos</taxon>
    </lineage>
</organism>
<dbReference type="InterPro" id="IPR050739">
    <property type="entry name" value="MFP"/>
</dbReference>
<keyword evidence="4 7" id="KW-1133">Transmembrane helix</keyword>
<dbReference type="InterPro" id="IPR058982">
    <property type="entry name" value="Beta-barrel_AprE"/>
</dbReference>
<feature type="coiled-coil region" evidence="6">
    <location>
        <begin position="111"/>
        <end position="152"/>
    </location>
</feature>
<comment type="subcellular location">
    <subcellularLocation>
        <location evidence="1">Membrane</location>
        <topology evidence="1">Single-pass membrane protein</topology>
    </subcellularLocation>
</comment>
<evidence type="ECO:0000313" key="10">
    <source>
        <dbReference type="Proteomes" id="UP001483337"/>
    </source>
</evidence>
<evidence type="ECO:0000256" key="6">
    <source>
        <dbReference type="SAM" id="Coils"/>
    </source>
</evidence>
<evidence type="ECO:0000256" key="4">
    <source>
        <dbReference type="ARBA" id="ARBA00022989"/>
    </source>
</evidence>
<sequence length="504" mass="56513">MNSLDRHENYIWNTVSDHSYDHLHLVEVNEFLPQIQKWTSIGVGVMMTIFVVGVGLTNVLTYKVTVKVPANIRPVGELKLVESSISGQVQKILVKANQVINQDDAIAYIDNSRLQTQKQQLENIIQQSKLQLLQVDAQIEEINNQIQAQTNLNNRIVVAAQAEFMGTQRNFEDQQIKANAEMKLAQVELKFTRLQLERLQKEKLLSATIEEAQAALNLARLQRDRLQAIANSGAISQSILEEKEQAVKSAQAKLEQTKNNAKNLWEEKEQALKIAQTNLEKAKTAINPHDSAVIMAAERIKQEQARGEASLAALKKELQTLLQQKLEIQKQLTRTDQDLQQTKTDLNKSIIRAPITGTLLQLKLRNPGQVVQPSEAIAQIAPLNAPLQIKAYIPAQDINKVAKNQKVQMRVSACPYPDYGTLKGIVTNVAPDALPIIQNQLNNNTNSSQTIGYEITIEPETLYLSRGESRCHLQSGMQGLAEVISRQETVMQFILRKARLITDL</sequence>
<protein>
    <submittedName>
        <fullName evidence="9">HlyD family efflux transporter periplasmic adaptor subunit</fullName>
    </submittedName>
</protein>
<keyword evidence="10" id="KW-1185">Reference proteome</keyword>
<dbReference type="PANTHER" id="PTHR30386">
    <property type="entry name" value="MEMBRANE FUSION SUBUNIT OF EMRAB-TOLC MULTIDRUG EFFLUX PUMP"/>
    <property type="match status" value="1"/>
</dbReference>
<dbReference type="Pfam" id="PF26002">
    <property type="entry name" value="Beta-barrel_AprE"/>
    <property type="match status" value="1"/>
</dbReference>